<keyword evidence="3 5" id="KW-0863">Zinc-finger</keyword>
<evidence type="ECO:0000256" key="4">
    <source>
        <dbReference type="ARBA" id="ARBA00022833"/>
    </source>
</evidence>
<name>A0A8J5MKB1_HOMAM</name>
<accession>A0A8J5MKB1</accession>
<feature type="compositionally biased region" description="Acidic residues" evidence="6">
    <location>
        <begin position="548"/>
        <end position="565"/>
    </location>
</feature>
<feature type="domain" description="C2H2-type" evidence="7">
    <location>
        <begin position="602"/>
        <end position="629"/>
    </location>
</feature>
<evidence type="ECO:0000256" key="3">
    <source>
        <dbReference type="ARBA" id="ARBA00022771"/>
    </source>
</evidence>
<feature type="non-terminal residue" evidence="8">
    <location>
        <position position="1"/>
    </location>
</feature>
<feature type="domain" description="C2H2-type" evidence="7">
    <location>
        <begin position="887"/>
        <end position="914"/>
    </location>
</feature>
<dbReference type="GO" id="GO:0000981">
    <property type="term" value="F:DNA-binding transcription factor activity, RNA polymerase II-specific"/>
    <property type="evidence" value="ECO:0007669"/>
    <property type="project" value="TreeGrafter"/>
</dbReference>
<dbReference type="PANTHER" id="PTHR24379">
    <property type="entry name" value="KRAB AND ZINC FINGER DOMAIN-CONTAINING"/>
    <property type="match status" value="1"/>
</dbReference>
<proteinExistence type="predicted"/>
<dbReference type="SUPFAM" id="SSF57667">
    <property type="entry name" value="beta-beta-alpha zinc fingers"/>
    <property type="match status" value="6"/>
</dbReference>
<feature type="domain" description="C2H2-type" evidence="7">
    <location>
        <begin position="915"/>
        <end position="942"/>
    </location>
</feature>
<keyword evidence="9" id="KW-1185">Reference proteome</keyword>
<feature type="compositionally biased region" description="Polar residues" evidence="6">
    <location>
        <begin position="958"/>
        <end position="967"/>
    </location>
</feature>
<dbReference type="SMART" id="SM00355">
    <property type="entry name" value="ZnF_C2H2"/>
    <property type="match status" value="15"/>
</dbReference>
<evidence type="ECO:0000313" key="9">
    <source>
        <dbReference type="Proteomes" id="UP000747542"/>
    </source>
</evidence>
<dbReference type="FunFam" id="3.30.160.60:FF:000100">
    <property type="entry name" value="Zinc finger 45-like"/>
    <property type="match status" value="1"/>
</dbReference>
<gene>
    <name evidence="8" type="primary">Zfp37-L</name>
    <name evidence="8" type="ORF">Hamer_G017576</name>
</gene>
<feature type="region of interest" description="Disordered" evidence="6">
    <location>
        <begin position="548"/>
        <end position="589"/>
    </location>
</feature>
<feature type="domain" description="C2H2-type" evidence="7">
    <location>
        <begin position="657"/>
        <end position="684"/>
    </location>
</feature>
<feature type="region of interest" description="Disordered" evidence="6">
    <location>
        <begin position="937"/>
        <end position="968"/>
    </location>
</feature>
<dbReference type="Gene3D" id="3.30.160.60">
    <property type="entry name" value="Classic Zinc Finger"/>
    <property type="match status" value="9"/>
</dbReference>
<feature type="domain" description="C2H2-type" evidence="7">
    <location>
        <begin position="630"/>
        <end position="652"/>
    </location>
</feature>
<comment type="caution">
    <text evidence="8">The sequence shown here is derived from an EMBL/GenBank/DDBJ whole genome shotgun (WGS) entry which is preliminary data.</text>
</comment>
<dbReference type="GO" id="GO:0005634">
    <property type="term" value="C:nucleus"/>
    <property type="evidence" value="ECO:0007669"/>
    <property type="project" value="TreeGrafter"/>
</dbReference>
<protein>
    <submittedName>
        <fullName evidence="8">Zinc finger protein 37-like</fullName>
    </submittedName>
</protein>
<feature type="domain" description="C2H2-type" evidence="7">
    <location>
        <begin position="741"/>
        <end position="768"/>
    </location>
</feature>
<evidence type="ECO:0000256" key="1">
    <source>
        <dbReference type="ARBA" id="ARBA00022723"/>
    </source>
</evidence>
<dbReference type="InterPro" id="IPR013087">
    <property type="entry name" value="Znf_C2H2_type"/>
</dbReference>
<feature type="region of interest" description="Disordered" evidence="6">
    <location>
        <begin position="215"/>
        <end position="244"/>
    </location>
</feature>
<evidence type="ECO:0000256" key="5">
    <source>
        <dbReference type="PROSITE-ProRule" id="PRU00042"/>
    </source>
</evidence>
<dbReference type="Proteomes" id="UP000747542">
    <property type="component" value="Unassembled WGS sequence"/>
</dbReference>
<feature type="region of interest" description="Disordered" evidence="6">
    <location>
        <begin position="1357"/>
        <end position="1384"/>
    </location>
</feature>
<feature type="compositionally biased region" description="Basic and acidic residues" evidence="6">
    <location>
        <begin position="566"/>
        <end position="589"/>
    </location>
</feature>
<feature type="domain" description="C2H2-type" evidence="7">
    <location>
        <begin position="799"/>
        <end position="827"/>
    </location>
</feature>
<dbReference type="PANTHER" id="PTHR24379:SF127">
    <property type="entry name" value="BLOODY FINGERS-RELATED"/>
    <property type="match status" value="1"/>
</dbReference>
<keyword evidence="2" id="KW-0677">Repeat</keyword>
<dbReference type="GO" id="GO:0008270">
    <property type="term" value="F:zinc ion binding"/>
    <property type="evidence" value="ECO:0007669"/>
    <property type="project" value="UniProtKB-KW"/>
</dbReference>
<feature type="domain" description="C2H2-type" evidence="7">
    <location>
        <begin position="857"/>
        <end position="885"/>
    </location>
</feature>
<feature type="domain" description="C2H2-type" evidence="7">
    <location>
        <begin position="684"/>
        <end position="706"/>
    </location>
</feature>
<feature type="domain" description="C2H2-type" evidence="7">
    <location>
        <begin position="771"/>
        <end position="798"/>
    </location>
</feature>
<feature type="compositionally biased region" description="Polar residues" evidence="6">
    <location>
        <begin position="937"/>
        <end position="947"/>
    </location>
</feature>
<dbReference type="EMBL" id="JAHLQT010044465">
    <property type="protein sequence ID" value="KAG7154372.1"/>
    <property type="molecule type" value="Genomic_DNA"/>
</dbReference>
<evidence type="ECO:0000256" key="6">
    <source>
        <dbReference type="SAM" id="MobiDB-lite"/>
    </source>
</evidence>
<feature type="domain" description="C2H2-type" evidence="7">
    <location>
        <begin position="828"/>
        <end position="856"/>
    </location>
</feature>
<feature type="compositionally biased region" description="Basic and acidic residues" evidence="6">
    <location>
        <begin position="226"/>
        <end position="239"/>
    </location>
</feature>
<dbReference type="PROSITE" id="PS50157">
    <property type="entry name" value="ZINC_FINGER_C2H2_2"/>
    <property type="match status" value="11"/>
</dbReference>
<dbReference type="PROSITE" id="PS00028">
    <property type="entry name" value="ZINC_FINGER_C2H2_1"/>
    <property type="match status" value="13"/>
</dbReference>
<evidence type="ECO:0000256" key="2">
    <source>
        <dbReference type="ARBA" id="ARBA00022737"/>
    </source>
</evidence>
<sequence length="1384" mass="152691">GSDDHKTTEELETKGELLSLRSEHLDAVDTTVNTHTVLATIPAGVESLSSTDQIHVQLFDGQVIQITSASLVNPESRGRGGTRRKGCEVDERRDGRNGVIESELGAGGAVTLLTSDGKTYILPQALNGATGGYIIAEEVLSAEEVLQSSDVLQEEQVLTISPPQASLQFSSSVTTPPDALAIATSEVFNEEYVSLPLEEQPELSDRSKSFHFKAEERNNVQSSPSVDKEYLHPRQENSRESAPYSDCSVITIQAPNAQIKNAWLEKDAKEYVMSSSLGKSEISKVSDHQIYTVDTTESDPLAISNKDTLPRTLEDHKKQLNDANSASYSAAYTKWCEVRSDIPNYFPSNLQTTGNTNSFKKLFTEEIEEATEAGTIVENEKHHENLPTITLESTNFMTRGWDDDNGAGDQVLDQGKLRRSSRIRKTKKIPNKNQQLYVDEPSNRKRRKVIKGETNSSFWECNSCDAMFRTKASRDRHMEEGHTFTCYVCGWQGRSKTKYEFHISTVHCNQQARCLACRKDFLSYEVYKQHMKTKHSMTTTIAVKTEVEFEPQPEGAEQEEEEEQPQDVRYKKGDGVDPDDPDFKDSKAGLGKDDDFHSYGERGCPYCGKTFLRRSRFLRHLNYHRGNRSFRCTFCTKCFVEKSGLDAHIQTHCPINEPCPQCGKVFKTQRTMKRHLRTHQNKIYSCNVCGKEFRHDESLRVHKSVHKEGGSGNDCKICEKDCKTPYYLQLHMTTKHEAAKFICLQCNRSFKWKQSYRKHKAVHHEDTYMKFKCTVCPRHFLTPSELQLHQAVHTNERKYLCDICGKAFKHEYNRDKHIRTVHRDDCEHMCPQCGSLFKAKAYLDQHLAHVHTTKERVKCMHCEHDFKTESILRSHIKIVHTPRNPKYACKCCNKTFLAPKDLARHSKVHTGVKDYSCPKCSRCFSRKDNMAAHLRTHNTNQSASSSFDSKDDIITPSGVPQQNTPQGINHMLGLPSTNSPVNSIAISSIPESSNSIILSNVPVSSSSILISDASPSSNIVVPSVPTSENITLAVHSSSHSTTASGGGSMHSDTISLSNISISSASVLSNIVSSTNSIILSGVPISSTGISSTPASSGVVVFSGTPSSSNLVLSNTQSTSNNMALCHTHSNSTNVSLGNTSSSNNLVLSSSPTVLNTHPVPSSESRTGHQDYVIHPHIITSSQHQTSSISSIPSSSVPSSLLSLPPHLSSSTPLLMSQANRTQMVCTPFSPEQVVLTAGVLGPVSTVSTHHSDNPSQYTQLDQLETSISSSSSVNINATSNTLRSSGPTGTIGASVPMTVEGSHHDSTGGVSDPVESNIILPSASLLPDTALILPEKTGVYTIVEEGKMTTLETFTLHPMTSTQPPPSHDHSKSQAPTRQPDHPE</sequence>
<keyword evidence="1" id="KW-0479">Metal-binding</keyword>
<dbReference type="Pfam" id="PF00096">
    <property type="entry name" value="zf-C2H2"/>
    <property type="match status" value="5"/>
</dbReference>
<organism evidence="8 9">
    <name type="scientific">Homarus americanus</name>
    <name type="common">American lobster</name>
    <dbReference type="NCBI Taxonomy" id="6706"/>
    <lineage>
        <taxon>Eukaryota</taxon>
        <taxon>Metazoa</taxon>
        <taxon>Ecdysozoa</taxon>
        <taxon>Arthropoda</taxon>
        <taxon>Crustacea</taxon>
        <taxon>Multicrustacea</taxon>
        <taxon>Malacostraca</taxon>
        <taxon>Eumalacostraca</taxon>
        <taxon>Eucarida</taxon>
        <taxon>Decapoda</taxon>
        <taxon>Pleocyemata</taxon>
        <taxon>Astacidea</taxon>
        <taxon>Nephropoidea</taxon>
        <taxon>Nephropidae</taxon>
        <taxon>Homarus</taxon>
    </lineage>
</organism>
<evidence type="ECO:0000259" key="7">
    <source>
        <dbReference type="PROSITE" id="PS50157"/>
    </source>
</evidence>
<reference evidence="8" key="1">
    <citation type="journal article" date="2021" name="Sci. Adv.">
        <title>The American lobster genome reveals insights on longevity, neural, and immune adaptations.</title>
        <authorList>
            <person name="Polinski J.M."/>
            <person name="Zimin A.V."/>
            <person name="Clark K.F."/>
            <person name="Kohn A.B."/>
            <person name="Sadowski N."/>
            <person name="Timp W."/>
            <person name="Ptitsyn A."/>
            <person name="Khanna P."/>
            <person name="Romanova D.Y."/>
            <person name="Williams P."/>
            <person name="Greenwood S.J."/>
            <person name="Moroz L.L."/>
            <person name="Walt D.R."/>
            <person name="Bodnar A.G."/>
        </authorList>
    </citation>
    <scope>NUCLEOTIDE SEQUENCE</scope>
    <source>
        <strain evidence="8">GMGI-L3</strain>
    </source>
</reference>
<evidence type="ECO:0000313" key="8">
    <source>
        <dbReference type="EMBL" id="KAG7154372.1"/>
    </source>
</evidence>
<keyword evidence="4" id="KW-0862">Zinc</keyword>
<dbReference type="GO" id="GO:0000977">
    <property type="term" value="F:RNA polymerase II transcription regulatory region sequence-specific DNA binding"/>
    <property type="evidence" value="ECO:0007669"/>
    <property type="project" value="TreeGrafter"/>
</dbReference>
<dbReference type="InterPro" id="IPR036236">
    <property type="entry name" value="Znf_C2H2_sf"/>
</dbReference>